<dbReference type="PDBsum" id="4XN0"/>
<keyword evidence="4" id="KW-1235">Degradation of host cell envelope components during virus entry</keyword>
<dbReference type="PDB" id="4XN3">
    <property type="method" value="X-ray"/>
    <property type="resolution" value="1.65 A"/>
    <property type="chains" value="A=115-710"/>
</dbReference>
<dbReference type="PDB" id="4XMY">
    <property type="method" value="X-ray"/>
    <property type="resolution" value="1.45 A"/>
    <property type="chains" value="A=112-710"/>
</dbReference>
<dbReference type="Gene3D" id="6.10.20.90">
    <property type="entry name" value="Hk620 tailspike protein, N-terminal domain-like"/>
    <property type="match status" value="1"/>
</dbReference>
<keyword evidence="6" id="KW-0378">Hydrolase</keyword>
<dbReference type="Pfam" id="PF18781">
    <property type="entry name" value="Phage_spike_2"/>
    <property type="match status" value="1"/>
</dbReference>
<keyword evidence="9" id="KW-0326">Glycosidase</keyword>
<dbReference type="SMR" id="Q9AYY6"/>
<dbReference type="PDB" id="4XLF">
    <property type="method" value="X-ray"/>
    <property type="resolution" value="1.75 A"/>
    <property type="chains" value="A=112-710"/>
</dbReference>
<evidence type="ECO:0000259" key="16">
    <source>
        <dbReference type="Pfam" id="PF09008"/>
    </source>
</evidence>
<keyword evidence="7" id="KW-1161">Viral attachment to host cell</keyword>
<dbReference type="GO" id="GO:0098994">
    <property type="term" value="P:symbiont entry into host cell via disruption of host cell envelope"/>
    <property type="evidence" value="ECO:0007669"/>
    <property type="project" value="UniProtKB-KW"/>
</dbReference>
<dbReference type="PDBsum" id="4XR6"/>
<dbReference type="EMBL" id="AF335538">
    <property type="protein sequence ID" value="AAK28905.1"/>
    <property type="molecule type" value="Genomic_DNA"/>
</dbReference>
<evidence type="ECO:0007829" key="19">
    <source>
        <dbReference type="PDB" id="2VJI"/>
    </source>
</evidence>
<dbReference type="PDB" id="2X85">
    <property type="method" value="X-ray"/>
    <property type="resolution" value="1.50 A"/>
    <property type="chains" value="A=111-710"/>
</dbReference>
<dbReference type="PDBsum" id="6GVR"/>
<sequence length="710" mass="76782">MTDSINANVVVSMPSQLFTMARSFKAVANGKIYIGKIDTDPVNPENRIQVYVENEDGSHVPVSQPIIINAAGYPVYNGQIAKFVTVQGHSMAVYDAYGAQQFYFPNVLKYDPDQFRAIIESPEGAGHVGYQYRRNTGSTMRMVSDVLDERVSLWDFHCDPSGNVIQPGPNVDSRQYLQAAIDYVSSNGGGTITIPAGYTWYLGSYGVGGIAGHSGIIQLRSNVNLNIEGRIHLSPFFDLKPFQVFVGFDNGDPASSGNLENCHIYGHGVVDFGGYEFGASSQLRNGVAFGRSYNCSVTGITFQNGDVTWAITLGWNGYGSNCYVRKCRFINLVNSSVNADHSTVYVNCPYSGVESCYFSMSSSFARNIACSVELHQHDTFYRGSTVNGYCRGAYVVMHAAEAAGAGSYAYNMQVENNIAVIYGQFVILGSDVTATVSGHLNDVIVSGNIVSIGERAAFSAPFGAFIDIGPDNSGASNVQDIQRVLVTGNSFYAPANITDSAAITLRANLNGCTFIANNFDCRYMVYNAPGTTSPVVQNLVWDKSNVIGGTHANQRAGQNLFDMQFASVVNSTIEVQLSCEDLSMFSCILFPASCQLSYSKITVDSAWTKSMSNTAVFEGNQQAGANVYVSYPATVNLTSYNTQGAVPFFSTDTNYAWVTSAYSLSINENLDFSPPATYTNKANGQLVGVGYNEIGGVRSVSVRLMLQRQV</sequence>
<evidence type="ECO:0007829" key="21">
    <source>
        <dbReference type="PDB" id="2X6W"/>
    </source>
</evidence>
<dbReference type="PDB" id="2X6W">
    <property type="method" value="X-ray"/>
    <property type="resolution" value="1.35 A"/>
    <property type="chains" value="A=111-710"/>
</dbReference>
<dbReference type="PDBsum" id="2X85"/>
<dbReference type="PDBsum" id="4XOP"/>
<dbReference type="PDBsum" id="4XN3"/>
<dbReference type="PDB" id="4XN0">
    <property type="method" value="X-ray"/>
    <property type="resolution" value="1.75 A"/>
    <property type="chains" value="A=114-710"/>
</dbReference>
<reference evidence="19 20" key="2">
    <citation type="journal article" date="2008" name="Mol. Microbiol.">
        <title>Crystal structure of Escherichia coli phage HK620 tailspike: podoviral tailspike endoglycosidase modules are evolutionarily related.</title>
        <authorList>
            <person name="Barbirz S."/>
            <person name="Muller J.J."/>
            <person name="Uetrecht C."/>
            <person name="Clark A.J."/>
            <person name="Heinemann U."/>
            <person name="Seckler R."/>
        </authorList>
    </citation>
    <scope>X-RAY CRYSTALLOGRAPHY (1.38 ANGSTROMS) OF 111-710 IN COMPLEX WITH CA(2+)</scope>
</reference>
<dbReference type="PDB" id="4XLC">
    <property type="method" value="X-ray"/>
    <property type="resolution" value="1.85 A"/>
    <property type="chains" value="A=112-710"/>
</dbReference>
<dbReference type="PDB" id="4XR6">
    <property type="method" value="X-ray"/>
    <property type="resolution" value="1.78 A"/>
    <property type="chains" value="A=114-710"/>
</dbReference>
<evidence type="ECO:0000313" key="17">
    <source>
        <dbReference type="EMBL" id="AAK28905.1"/>
    </source>
</evidence>
<evidence type="ECO:0000256" key="4">
    <source>
        <dbReference type="ARBA" id="ARBA00022717"/>
    </source>
</evidence>
<dbReference type="PDB" id="4XOR">
    <property type="method" value="X-ray"/>
    <property type="resolution" value="1.50 A"/>
    <property type="chains" value="A=114-710"/>
</dbReference>
<dbReference type="Pfam" id="PF22424">
    <property type="entry name" value="HK620_9_C"/>
    <property type="match status" value="1"/>
</dbReference>
<dbReference type="Gene3D" id="2.160.20.10">
    <property type="entry name" value="Single-stranded right-handed beta-helix, Pectin lyase-like"/>
    <property type="match status" value="1"/>
</dbReference>
<keyword evidence="10" id="KW-1160">Virus entry into host cell</keyword>
<dbReference type="PDB" id="4XM3">
    <property type="method" value="X-ray"/>
    <property type="resolution" value="1.27 A"/>
    <property type="chains" value="A=112-710"/>
</dbReference>
<dbReference type="PDBsum" id="4XKV"/>
<dbReference type="PDBsum" id="4YEJ"/>
<evidence type="ECO:0000256" key="2">
    <source>
        <dbReference type="ARBA" id="ARBA00022581"/>
    </source>
</evidence>
<dbReference type="PDB" id="4XLE">
    <property type="method" value="X-ray"/>
    <property type="resolution" value="1.45 A"/>
    <property type="chains" value="A=115-710"/>
</dbReference>
<evidence type="ECO:0007829" key="27">
    <source>
        <dbReference type="PDB" id="6G0X"/>
    </source>
</evidence>
<dbReference type="FunFam" id="2.170.14.10:FF:000001">
    <property type="entry name" value="Tail spike protein"/>
    <property type="match status" value="1"/>
</dbReference>
<dbReference type="PDB" id="4XOT">
    <property type="method" value="X-ray"/>
    <property type="resolution" value="1.06 A"/>
    <property type="chains" value="A=114-710"/>
</dbReference>
<evidence type="ECO:0000256" key="13">
    <source>
        <dbReference type="ARBA" id="ARBA00075531"/>
    </source>
</evidence>
<organism evidence="17 18">
    <name type="scientific">Enterobacteria phage HK620</name>
    <name type="common">Bacteriophage HK620</name>
    <dbReference type="NCBI Taxonomy" id="155148"/>
    <lineage>
        <taxon>Viruses</taxon>
        <taxon>Duplodnaviria</taxon>
        <taxon>Heunggongvirae</taxon>
        <taxon>Uroviricota</taxon>
        <taxon>Caudoviricetes</taxon>
        <taxon>Lederbergvirus</taxon>
        <taxon>Lederbergvirus HK620</taxon>
    </lineage>
</organism>
<dbReference type="PDBsum" id="4XON"/>
<dbReference type="PDBsum" id="4XLC"/>
<dbReference type="PDBsum" id="4XLH"/>
<organismHost>
    <name type="scientific">Escherichia coli</name>
    <dbReference type="NCBI Taxonomy" id="562"/>
</organismHost>
<dbReference type="PDB" id="4YEL">
    <property type="method" value="X-ray"/>
    <property type="resolution" value="1.72 A"/>
    <property type="chains" value="A=115-710"/>
</dbReference>
<protein>
    <recommendedName>
        <fullName evidence="12">Tail spike protein</fullName>
    </recommendedName>
    <alternativeName>
        <fullName evidence="14">Endo-1,3-alpha-L-rhamnosidase</fullName>
    </alternativeName>
    <alternativeName>
        <fullName evidence="13">Endorhamnosidase</fullName>
    </alternativeName>
</protein>
<evidence type="ECO:0000256" key="12">
    <source>
        <dbReference type="ARBA" id="ARBA00072049"/>
    </source>
</evidence>
<dbReference type="SUPFAM" id="SSF51327">
    <property type="entry name" value="Head-binding domain of phage P22 tailspike protein"/>
    <property type="match status" value="1"/>
</dbReference>
<evidence type="ECO:0007829" key="24">
    <source>
        <dbReference type="PDB" id="4XKW"/>
    </source>
</evidence>
<reference evidence="21 22" key="3">
    <citation type="journal article" date="2013" name="Glycobiology">
        <title>Single amino acid exchange in bacteriophage HK620 tailspike protein results in thousand-fold increase of its oligosaccharide affinity.</title>
        <authorList>
            <person name="Broeker N.K."/>
            <person name="Gohlke U."/>
            <person name="Muller J.J."/>
            <person name="Uetrecht C."/>
            <person name="Heinemann U."/>
            <person name="Seckler R."/>
            <person name="Barbirz S."/>
        </authorList>
    </citation>
    <scope>X-RAY CRYSTALLOGRAPHY (1.35 ANGSTROMS) OF 111-710</scope>
</reference>
<evidence type="ECO:0000256" key="10">
    <source>
        <dbReference type="ARBA" id="ARBA00023296"/>
    </source>
</evidence>
<keyword evidence="20" id="KW-0106">Calcium</keyword>
<dbReference type="PDB" id="6GVP">
    <property type="method" value="X-ray"/>
    <property type="resolution" value="1.71 A"/>
    <property type="chains" value="A=111-710"/>
</dbReference>
<dbReference type="PDB" id="4XKW">
    <property type="method" value="X-ray"/>
    <property type="resolution" value="1.45 A"/>
    <property type="chains" value="A=112-710"/>
</dbReference>
<feature type="domain" description="Bacteriophage P22 tailspike N-terminal" evidence="16">
    <location>
        <begin position="4"/>
        <end position="114"/>
    </location>
</feature>
<dbReference type="PDB" id="2VJI">
    <property type="method" value="X-ray"/>
    <property type="resolution" value="1.38 A"/>
    <property type="chains" value="A=111-710"/>
</dbReference>
<dbReference type="PDBsum" id="2X6X"/>
<reference evidence="27 28" key="6">
    <citation type="journal article" date="2018" name="J. Am. Chem. Soc.">
        <title>Solvent Networks Tune Thermodynamics of Oligosaccharide Complex Formation in an Extended Protein Binding Site.</title>
        <authorList>
            <person name="Kunstmann S."/>
            <person name="Gohlke U."/>
            <person name="Broeker N.K."/>
            <person name="Roske Y."/>
            <person name="Heinemann U."/>
            <person name="Santer M."/>
            <person name="Barbirz S."/>
        </authorList>
    </citation>
    <scope>X-RAY CRYSTALLOGRAPHY (1.41 ANGSTROMS) OF 112-710</scope>
</reference>
<keyword evidence="8" id="KW-0946">Virion</keyword>
<keyword evidence="5" id="KW-1227">Viral tail protein</keyword>
<dbReference type="PDB" id="2X6Y">
    <property type="method" value="X-ray"/>
    <property type="resolution" value="1.35 A"/>
    <property type="chains" value="A=111-710"/>
</dbReference>
<evidence type="ECO:0000256" key="11">
    <source>
        <dbReference type="ARBA" id="ARBA00061557"/>
    </source>
</evidence>
<dbReference type="GeneID" id="920967"/>
<dbReference type="PDBsum" id="6G0X"/>
<dbReference type="GO" id="GO:0098995">
    <property type="term" value="P:symbiont entry into host cell via disruption of host cell envelope lipopolysaccharide"/>
    <property type="evidence" value="ECO:0007669"/>
    <property type="project" value="UniProtKB-KW"/>
</dbReference>
<dbReference type="PDB" id="4YEJ">
    <property type="method" value="X-ray"/>
    <property type="resolution" value="1.40 A"/>
    <property type="chains" value="A=114-710"/>
</dbReference>
<gene>
    <name evidence="17" type="primary">9</name>
</gene>
<dbReference type="PDBsum" id="2X6Y"/>
<dbReference type="GO" id="GO:0046872">
    <property type="term" value="F:metal ion binding"/>
    <property type="evidence" value="ECO:0007669"/>
    <property type="project" value="UniProtKB-KW"/>
</dbReference>
<dbReference type="PDBsum" id="4XLF"/>
<feature type="binding site" evidence="20">
    <location>
        <position position="212"/>
    </location>
    <ligand>
        <name>Ca(2+)</name>
        <dbReference type="ChEBI" id="CHEBI:29108"/>
    </ligand>
</feature>
<evidence type="ECO:0000256" key="6">
    <source>
        <dbReference type="ARBA" id="ARBA00022801"/>
    </source>
</evidence>
<evidence type="ECO:0007829" key="25">
    <source>
        <dbReference type="PDB" id="4YEJ"/>
    </source>
</evidence>
<dbReference type="GO" id="GO:0019062">
    <property type="term" value="P:virion attachment to host cell"/>
    <property type="evidence" value="ECO:0007669"/>
    <property type="project" value="UniProtKB-KW"/>
</dbReference>
<dbReference type="PDB" id="4XON">
    <property type="method" value="X-ray"/>
    <property type="resolution" value="2.10 A"/>
    <property type="chains" value="A=112-710"/>
</dbReference>
<dbReference type="PDB" id="4XOP">
    <property type="method" value="X-ray"/>
    <property type="resolution" value="1.59 A"/>
    <property type="chains" value="A=115-710"/>
</dbReference>
<dbReference type="PDBsum" id="4XOT"/>
<dbReference type="PDBsum" id="4XNF"/>
<keyword evidence="20" id="KW-0479">Metal-binding</keyword>
<dbReference type="PDB" id="4XNF">
    <property type="method" value="X-ray"/>
    <property type="resolution" value="1.68 A"/>
    <property type="chains" value="A=112-710"/>
</dbReference>
<evidence type="ECO:0007829" key="20">
    <source>
        <dbReference type="PDB" id="2VJJ"/>
    </source>
</evidence>
<keyword evidence="2" id="KW-0945">Host-virus interaction</keyword>
<dbReference type="PDBsum" id="4XQF"/>
<evidence type="ECO:0000256" key="7">
    <source>
        <dbReference type="ARBA" id="ARBA00022804"/>
    </source>
</evidence>
<dbReference type="Gene3D" id="2.170.14.10">
    <property type="entry name" value="Phage P22 tailspike-like, N-terminal domain"/>
    <property type="match status" value="1"/>
</dbReference>
<name>Q9AYY6_BPHK6</name>
<dbReference type="GO" id="GO:0098024">
    <property type="term" value="C:virus tail, fiber"/>
    <property type="evidence" value="ECO:0007669"/>
    <property type="project" value="UniProtKB-KW"/>
</dbReference>
<evidence type="ECO:0000256" key="5">
    <source>
        <dbReference type="ARBA" id="ARBA00022732"/>
    </source>
</evidence>
<keyword evidence="3" id="KW-1230">Viral tail fiber protein</keyword>
<dbReference type="KEGG" id="vg:920967"/>
<dbReference type="InterPro" id="IPR011050">
    <property type="entry name" value="Pectin_lyase_fold/virulence"/>
</dbReference>
<comment type="subcellular location">
    <subcellularLocation>
        <location evidence="1">Virion</location>
    </subcellularLocation>
</comment>
<dbReference type="RefSeq" id="NP_112090.1">
    <property type="nucleotide sequence ID" value="NC_002730.1"/>
</dbReference>
<keyword evidence="15" id="KW-1237">Degradation of host lipopolysaccharides during virus entry</keyword>
<evidence type="ECO:0000256" key="15">
    <source>
        <dbReference type="ARBA" id="ARBA00084106"/>
    </source>
</evidence>
<dbReference type="EvolutionaryTrace" id="Q9AYY6"/>
<dbReference type="PDBsum" id="2VJJ"/>
<dbReference type="PDBsum" id="2VJI"/>
<dbReference type="PDB" id="4XLH">
    <property type="method" value="X-ray"/>
    <property type="resolution" value="1.91 A"/>
    <property type="chains" value="A=112-710"/>
</dbReference>
<evidence type="ECO:0000256" key="1">
    <source>
        <dbReference type="ARBA" id="ARBA00004328"/>
    </source>
</evidence>
<evidence type="ECO:0007829" key="23">
    <source>
        <dbReference type="PDB" id="4XKV"/>
    </source>
</evidence>
<dbReference type="InterPro" id="IPR012334">
    <property type="entry name" value="Pectin_lyas_fold"/>
</dbReference>
<dbReference type="GO" id="GO:0052775">
    <property type="term" value="F:endo-1,3-alpha-L-rhamnosidase activity"/>
    <property type="evidence" value="ECO:0007669"/>
    <property type="project" value="UniProtKB-ARBA"/>
</dbReference>
<proteinExistence type="evidence at protein level"/>
<evidence type="ECO:0000256" key="14">
    <source>
        <dbReference type="ARBA" id="ARBA00079317"/>
    </source>
</evidence>
<dbReference type="PDBsum" id="4XLE"/>
<dbReference type="PDBsum" id="6GVP"/>
<dbReference type="PDBsum" id="4XL9"/>
<dbReference type="PDBsum" id="4AVZ"/>
<dbReference type="PDBsum" id="4XM3"/>
<evidence type="ECO:0007829" key="26">
    <source>
        <dbReference type="PDB" id="4YEL"/>
    </source>
</evidence>
<evidence type="ECO:0000313" key="18">
    <source>
        <dbReference type="Proteomes" id="UP000000725"/>
    </source>
</evidence>
<dbReference type="InterPro" id="IPR041303">
    <property type="entry name" value="Phage_spike_2"/>
</dbReference>
<dbReference type="PDB" id="6GVR">
    <property type="method" value="X-ray"/>
    <property type="resolution" value="1.85 A"/>
    <property type="chains" value="A=112-710"/>
</dbReference>
<dbReference type="PDBsum" id="2X6W"/>
<dbReference type="PDB" id="6G0X">
    <property type="method" value="X-ray"/>
    <property type="resolution" value="1.41 A"/>
    <property type="chains" value="A=112-710"/>
</dbReference>
<keyword evidence="19 20" id="KW-0002">3D-structure</keyword>
<dbReference type="PDB" id="2VJJ">
    <property type="method" value="X-ray"/>
    <property type="resolution" value="1.59 A"/>
    <property type="chains" value="A=111-710"/>
</dbReference>
<dbReference type="PDB" id="4XQF">
    <property type="method" value="X-ray"/>
    <property type="resolution" value="1.55 A"/>
    <property type="chains" value="A=111-710"/>
</dbReference>
<dbReference type="PDB" id="4AVZ">
    <property type="method" value="X-ray"/>
    <property type="resolution" value="1.82 A"/>
    <property type="chains" value="A=111-710"/>
</dbReference>
<dbReference type="PDB" id="4XL9">
    <property type="method" value="X-ray"/>
    <property type="resolution" value="2.02 A"/>
    <property type="chains" value="A=114-710"/>
</dbReference>
<evidence type="ECO:0007829" key="28">
    <source>
        <dbReference type="PDB" id="6GVP"/>
    </source>
</evidence>
<dbReference type="UniLectin" id="Q9AYY6"/>
<dbReference type="PDB" id="4XLA">
    <property type="method" value="X-ray"/>
    <property type="resolution" value="1.47 A"/>
    <property type="chains" value="A=111-710"/>
</dbReference>
<dbReference type="PDB" id="2X6X">
    <property type="method" value="X-ray"/>
    <property type="resolution" value="1.48 A"/>
    <property type="chains" value="A=111-710"/>
</dbReference>
<dbReference type="PDB" id="4XKV">
    <property type="method" value="X-ray"/>
    <property type="resolution" value="2.10 A"/>
    <property type="chains" value="A=115-710"/>
</dbReference>
<dbReference type="PDBsum" id="4XKW"/>
<dbReference type="Pfam" id="PF09008">
    <property type="entry name" value="Head_binding"/>
    <property type="match status" value="1"/>
</dbReference>
<dbReference type="OrthoDB" id="6524at10239"/>
<dbReference type="InterPro" id="IPR009093">
    <property type="entry name" value="P22_tailspike_N"/>
</dbReference>
<dbReference type="InterPro" id="IPR036730">
    <property type="entry name" value="P22_tailspike_N_sf"/>
</dbReference>
<evidence type="ECO:0000256" key="8">
    <source>
        <dbReference type="ARBA" id="ARBA00022844"/>
    </source>
</evidence>
<dbReference type="SUPFAM" id="SSF51126">
    <property type="entry name" value="Pectin lyase-like"/>
    <property type="match status" value="1"/>
</dbReference>
<accession>Q9AYY6</accession>
<dbReference type="PDBsum" id="4XLA"/>
<reference evidence="17 18" key="1">
    <citation type="journal article" date="2001" name="J. Mol. Biol.">
        <title>Nucleotide sequence of coliphage HK620 and the evolution of lambdoid phages.</title>
        <authorList>
            <person name="Clark A.J."/>
            <person name="Inwood W."/>
            <person name="Cloutier T."/>
            <person name="Dhillon T.S."/>
        </authorList>
    </citation>
    <scope>NUCLEOTIDE SEQUENCE</scope>
</reference>
<dbReference type="Gene3D" id="2.40.30.250">
    <property type="match status" value="1"/>
</dbReference>
<evidence type="ECO:0000256" key="3">
    <source>
        <dbReference type="ARBA" id="ARBA00022672"/>
    </source>
</evidence>
<dbReference type="PDBsum" id="4XOR"/>
<dbReference type="PDBsum" id="4YEL"/>
<dbReference type="PDBsum" id="4XMY"/>
<reference evidence="23 24" key="4">
    <citation type="submission" date="2015-01" db="PDB data bank">
        <title>Enthalpic cost of water removal from a hydrophobic glucose binding cavity on HK620 tailspike protein.</title>
        <authorList>
            <person name="Gohlke U."/>
            <person name="Broeker N.K."/>
            <person name="Kunstmann S."/>
            <person name="Santer M."/>
            <person name="Heinemann U."/>
            <person name="Lipowski R."/>
            <person name="Seckler R."/>
            <person name="Barbirz S."/>
        </authorList>
    </citation>
    <scope>X-RAY CRYSTALLOGRAPHY (1.06 ANGSTROMS) OF 114-710</scope>
</reference>
<dbReference type="Proteomes" id="UP000000725">
    <property type="component" value="Segment"/>
</dbReference>
<keyword evidence="18" id="KW-1185">Reference proteome</keyword>
<evidence type="ECO:0007829" key="22">
    <source>
        <dbReference type="PDB" id="2X6X"/>
    </source>
</evidence>
<comment type="similarity">
    <text evidence="11">Belongs to the P22likevirus tail fiber protein family.</text>
</comment>
<reference evidence="25 26" key="5">
    <citation type="submission" date="2015-02" db="PDB data bank">
        <title>Enthalpic cost of water removal from a hydrophobic glucose binding cavity on HK620 tailspike protein.</title>
        <authorList>
            <person name="Gohlke U."/>
            <person name="Broeker N.K."/>
            <person name="Kunstmann S."/>
            <person name="Santer M."/>
            <person name="Heinemann U."/>
            <person name="Lipowski R."/>
            <person name="Seckler R."/>
            <person name="Barbirz S."/>
        </authorList>
    </citation>
    <scope>X-RAY CRYSTALLOGRAPHY (1.40 ANGSTROMS) OF 114-710</scope>
</reference>
<evidence type="ECO:0000256" key="9">
    <source>
        <dbReference type="ARBA" id="ARBA00023295"/>
    </source>
</evidence>